<evidence type="ECO:0000313" key="2">
    <source>
        <dbReference type="EMBL" id="QDV86610.1"/>
    </source>
</evidence>
<dbReference type="SUPFAM" id="SSF50998">
    <property type="entry name" value="Quinoprotein alcohol dehydrogenase-like"/>
    <property type="match status" value="2"/>
</dbReference>
<dbReference type="SMART" id="SM00564">
    <property type="entry name" value="PQQ"/>
    <property type="match status" value="7"/>
</dbReference>
<dbReference type="Gene3D" id="2.60.120.430">
    <property type="entry name" value="Galactose-binding lectin"/>
    <property type="match status" value="1"/>
</dbReference>
<feature type="domain" description="Pyrrolo-quinoline quinone repeat" evidence="1">
    <location>
        <begin position="85"/>
        <end position="229"/>
    </location>
</feature>
<dbReference type="Gene3D" id="3.40.50.150">
    <property type="entry name" value="Vaccinia Virus protein VP39"/>
    <property type="match status" value="1"/>
</dbReference>
<dbReference type="Gene3D" id="2.130.10.10">
    <property type="entry name" value="YVTN repeat-like/Quinoprotein amine dehydrogenase"/>
    <property type="match status" value="2"/>
</dbReference>
<dbReference type="GO" id="GO:0052934">
    <property type="term" value="F:alcohol dehydrogenase (cytochrome c) activity"/>
    <property type="evidence" value="ECO:0007669"/>
    <property type="project" value="UniProtKB-EC"/>
</dbReference>
<dbReference type="InterPro" id="IPR018391">
    <property type="entry name" value="PQQ_b-propeller_rpt"/>
</dbReference>
<dbReference type="PANTHER" id="PTHR34512:SF30">
    <property type="entry name" value="OUTER MEMBRANE PROTEIN ASSEMBLY FACTOR BAMB"/>
    <property type="match status" value="1"/>
</dbReference>
<proteinExistence type="predicted"/>
<evidence type="ECO:0000313" key="3">
    <source>
        <dbReference type="Proteomes" id="UP000318081"/>
    </source>
</evidence>
<evidence type="ECO:0000259" key="1">
    <source>
        <dbReference type="Pfam" id="PF13360"/>
    </source>
</evidence>
<protein>
    <submittedName>
        <fullName evidence="2">Alcohol dehydrogenase [cytochrome c]</fullName>
        <ecNumber evidence="2">1.1.2.8</ecNumber>
    </submittedName>
</protein>
<name>A0ABX5XX57_9BACT</name>
<sequence>MTARRLANYVSRLVLLIILTSSLVVSDDWPMWRYDAARSAASPNELDSELGLIWEKQFSERTQAWDDPLNLDLMTYDRVFEPIVIDGRLIIGFNDRDKVVAMDTETGRELWTFYTEAPVRMPPVGSAGQVYFTSDDGYLYCVDAADGKLRWKFNGAPSSQHAIGNRRLTSAWPARGGPVVRDDTVYFAASIWPFMGTFIYALDAQTGEVRWVNDRTGSQYIKQPHSAPSFAGVAPQGALVATESLLIVPGGRSVPAVFQRSDGEMRYFELNAGGKGTGGSFVAADHQHFYVHTRKKGTRAFKLDDGVKTAFMPNEPVLHDGTVYSAESKDDRSLVRAYRADQKLDWEIEADGSGDLILAGHQLIAAGANQITVIQLPDEDRPARIVKSIPTDKPIERLIVADGKLFAVSIDGQLLAYGRRSNNTYPRRVQLNLLPTGPRNVSDSAHRIVHELLATGDASGYAFWFGRCDDPTAMALAAESPFVQLAIVDTDAAAIDRTRRRLDAAGYYGRVTVHHGDPRSFQPPNYVANMAFVADSETLNEAEIQSIYQSVRPYGGVMHLLGRDNQAAIAQRVDAMNLEQAVVTTGSHGVVVRRAGALPGSADWTHQYGDIANTVKSNDSRVKLPLGVLWFGGSSNMDVLPRHGHGPPEQVVGGRLFIQGMNSLSARDVYTGRVLWKRDFADLGTYDVYYDQTYENLPLDPKYNQVHIPGANARGTNYVVTEDRVYIVEGSVCHALDPATGELITDFQLPPSPTGAQEQWGYLGVYKDVLIGGLGFAMYRERNNLSFDSDKKLKSNKAGFGSKSYDRAASVALVGFDRHSGKQLWQVDARHSFWHNGIVAGGGKVYCLDRTPKQIADTLLRRGRSRSDTYRIVAFDFQTGEQAWEISDNIFGSWLGYSEQHDLLLQAGAKASDRLADEVAAGMAVYHGDDGSVKWSNPSLQYSGPCILHNDLIITNANSYSESAGAFFLETGKPKLLENPLTGESEPWKITRAYGCNNIIASENLLTFRSGAAGFYDLLTHSGTGNLGGFKSGCTANLVVANGVLNAPDYTRTCSCAYQNQTSLALVHMPEIETWSVHNGASDTRPGEMIRNLAINFGAPGDRRDEDGMLWLEHPVVAGDSPPLSVTTNPDTRYFSRHSSTAPFADRPWVAASGADGITELRLALVLTDKDDAPSEQQEVREAKRYAIELVFAAPEPGEKEVRVFDVHLQNKRVAENVTIDGVDHTTSTLTFHDVEIRNELQVNFIAKQGVPVLSGIKLTRH</sequence>
<dbReference type="InterPro" id="IPR015943">
    <property type="entry name" value="WD40/YVTN_repeat-like_dom_sf"/>
</dbReference>
<dbReference type="SUPFAM" id="SSF53335">
    <property type="entry name" value="S-adenosyl-L-methionine-dependent methyltransferases"/>
    <property type="match status" value="1"/>
</dbReference>
<gene>
    <name evidence="2" type="primary">adhA</name>
    <name evidence="2" type="ORF">TBK1r_56290</name>
</gene>
<dbReference type="InterPro" id="IPR002372">
    <property type="entry name" value="PQQ_rpt_dom"/>
</dbReference>
<dbReference type="PANTHER" id="PTHR34512">
    <property type="entry name" value="CELL SURFACE PROTEIN"/>
    <property type="match status" value="1"/>
</dbReference>
<dbReference type="Pfam" id="PF13360">
    <property type="entry name" value="PQQ_2"/>
    <property type="match status" value="2"/>
</dbReference>
<dbReference type="EC" id="1.1.2.8" evidence="2"/>
<accession>A0ABX5XX57</accession>
<feature type="domain" description="Pyrrolo-quinoline quinone repeat" evidence="1">
    <location>
        <begin position="730"/>
        <end position="940"/>
    </location>
</feature>
<organism evidence="2 3">
    <name type="scientific">Stieleria magnilauensis</name>
    <dbReference type="NCBI Taxonomy" id="2527963"/>
    <lineage>
        <taxon>Bacteria</taxon>
        <taxon>Pseudomonadati</taxon>
        <taxon>Planctomycetota</taxon>
        <taxon>Planctomycetia</taxon>
        <taxon>Pirellulales</taxon>
        <taxon>Pirellulaceae</taxon>
        <taxon>Stieleria</taxon>
    </lineage>
</organism>
<dbReference type="Proteomes" id="UP000318081">
    <property type="component" value="Chromosome"/>
</dbReference>
<reference evidence="2 3" key="1">
    <citation type="submission" date="2019-02" db="EMBL/GenBank/DDBJ databases">
        <title>Deep-cultivation of Planctomycetes and their phenomic and genomic characterization uncovers novel biology.</title>
        <authorList>
            <person name="Wiegand S."/>
            <person name="Jogler M."/>
            <person name="Boedeker C."/>
            <person name="Pinto D."/>
            <person name="Vollmers J."/>
            <person name="Rivas-Marin E."/>
            <person name="Kohn T."/>
            <person name="Peeters S.H."/>
            <person name="Heuer A."/>
            <person name="Rast P."/>
            <person name="Oberbeckmann S."/>
            <person name="Bunk B."/>
            <person name="Jeske O."/>
            <person name="Meyerdierks A."/>
            <person name="Storesund J.E."/>
            <person name="Kallscheuer N."/>
            <person name="Luecker S."/>
            <person name="Lage O.M."/>
            <person name="Pohl T."/>
            <person name="Merkel B.J."/>
            <person name="Hornburger P."/>
            <person name="Mueller R.-W."/>
            <person name="Bruemmer F."/>
            <person name="Labrenz M."/>
            <person name="Spormann A.M."/>
            <person name="Op den Camp H."/>
            <person name="Overmann J."/>
            <person name="Amann R."/>
            <person name="Jetten M.S.M."/>
            <person name="Mascher T."/>
            <person name="Medema M.H."/>
            <person name="Devos D.P."/>
            <person name="Kaster A.-K."/>
            <person name="Ovreas L."/>
            <person name="Rohde M."/>
            <person name="Galperin M.Y."/>
            <person name="Jogler C."/>
        </authorList>
    </citation>
    <scope>NUCLEOTIDE SEQUENCE [LARGE SCALE GENOMIC DNA]</scope>
    <source>
        <strain evidence="2 3">TBK1r</strain>
    </source>
</reference>
<dbReference type="InterPro" id="IPR029063">
    <property type="entry name" value="SAM-dependent_MTases_sf"/>
</dbReference>
<dbReference type="EMBL" id="CP036432">
    <property type="protein sequence ID" value="QDV86610.1"/>
    <property type="molecule type" value="Genomic_DNA"/>
</dbReference>
<keyword evidence="3" id="KW-1185">Reference proteome</keyword>
<dbReference type="InterPro" id="IPR011047">
    <property type="entry name" value="Quinoprotein_ADH-like_sf"/>
</dbReference>
<dbReference type="RefSeq" id="WP_145217883.1">
    <property type="nucleotide sequence ID" value="NZ_CP036432.1"/>
</dbReference>
<keyword evidence="2" id="KW-0560">Oxidoreductase</keyword>